<keyword evidence="1" id="KW-0732">Signal</keyword>
<reference evidence="3 4" key="1">
    <citation type="submission" date="2018-02" db="EMBL/GenBank/DDBJ databases">
        <title>Genomic Encyclopedia of Archaeal and Bacterial Type Strains, Phase II (KMG-II): from individual species to whole genera.</title>
        <authorList>
            <person name="Goeker M."/>
        </authorList>
    </citation>
    <scope>NUCLEOTIDE SEQUENCE [LARGE SCALE GENOMIC DNA]</scope>
    <source>
        <strain evidence="3 4">DSM 29526</strain>
    </source>
</reference>
<dbReference type="Gene3D" id="3.40.30.10">
    <property type="entry name" value="Glutaredoxin"/>
    <property type="match status" value="1"/>
</dbReference>
<feature type="signal peptide" evidence="1">
    <location>
        <begin position="1"/>
        <end position="18"/>
    </location>
</feature>
<feature type="chain" id="PRO_5015572147" evidence="1">
    <location>
        <begin position="19"/>
        <end position="144"/>
    </location>
</feature>
<dbReference type="EMBL" id="PTJC01000006">
    <property type="protein sequence ID" value="PPK86206.1"/>
    <property type="molecule type" value="Genomic_DNA"/>
</dbReference>
<name>A0A2S6I4W4_9BACT</name>
<dbReference type="SUPFAM" id="SSF52833">
    <property type="entry name" value="Thioredoxin-like"/>
    <property type="match status" value="1"/>
</dbReference>
<evidence type="ECO:0000313" key="4">
    <source>
        <dbReference type="Proteomes" id="UP000237662"/>
    </source>
</evidence>
<evidence type="ECO:0000256" key="1">
    <source>
        <dbReference type="SAM" id="SignalP"/>
    </source>
</evidence>
<proteinExistence type="predicted"/>
<feature type="domain" description="Thioredoxin" evidence="2">
    <location>
        <begin position="8"/>
        <end position="144"/>
    </location>
</feature>
<dbReference type="AlphaFoldDB" id="A0A2S6I4W4"/>
<protein>
    <submittedName>
        <fullName evidence="3">Thioredoxin-related protein</fullName>
    </submittedName>
</protein>
<dbReference type="InterPro" id="IPR036249">
    <property type="entry name" value="Thioredoxin-like_sf"/>
</dbReference>
<accession>A0A2S6I4W4</accession>
<evidence type="ECO:0000313" key="3">
    <source>
        <dbReference type="EMBL" id="PPK86206.1"/>
    </source>
</evidence>
<dbReference type="Proteomes" id="UP000237662">
    <property type="component" value="Unassembled WGS sequence"/>
</dbReference>
<dbReference type="PROSITE" id="PS51352">
    <property type="entry name" value="THIOREDOXIN_2"/>
    <property type="match status" value="1"/>
</dbReference>
<gene>
    <name evidence="3" type="ORF">CLV84_3128</name>
</gene>
<dbReference type="Pfam" id="PF13899">
    <property type="entry name" value="Thioredoxin_7"/>
    <property type="match status" value="1"/>
</dbReference>
<sequence>MKAILLILLLGAYVSASAQQWVSDYDAALQTAAEEDKAVVLVFSGSDWCAPCIKLDRDIWQDASFQERAAKAFVFYRADFPRKKENQLSEALAEKNAQLAERYNQRGAFPLVVVLNPEGEVLGQTGYKKLSPTEYLEILESFVP</sequence>
<dbReference type="OrthoDB" id="981626at2"/>
<evidence type="ECO:0000259" key="2">
    <source>
        <dbReference type="PROSITE" id="PS51352"/>
    </source>
</evidence>
<organism evidence="3 4">
    <name type="scientific">Neolewinella xylanilytica</name>
    <dbReference type="NCBI Taxonomy" id="1514080"/>
    <lineage>
        <taxon>Bacteria</taxon>
        <taxon>Pseudomonadati</taxon>
        <taxon>Bacteroidota</taxon>
        <taxon>Saprospiria</taxon>
        <taxon>Saprospirales</taxon>
        <taxon>Lewinellaceae</taxon>
        <taxon>Neolewinella</taxon>
    </lineage>
</organism>
<dbReference type="InterPro" id="IPR013766">
    <property type="entry name" value="Thioredoxin_domain"/>
</dbReference>
<dbReference type="RefSeq" id="WP_104420657.1">
    <property type="nucleotide sequence ID" value="NZ_PTJC01000006.1"/>
</dbReference>
<keyword evidence="4" id="KW-1185">Reference proteome</keyword>
<comment type="caution">
    <text evidence="3">The sequence shown here is derived from an EMBL/GenBank/DDBJ whole genome shotgun (WGS) entry which is preliminary data.</text>
</comment>